<evidence type="ECO:0000313" key="2">
    <source>
        <dbReference type="EMBL" id="MBW0513715.1"/>
    </source>
</evidence>
<sequence length="189" mass="21993">MKLKNPPDKEAHANEAPKGVSLMKDVLYQVKELSEAVNPPKKAWKDELNTQGYPAEDMEKRIVSRRVINFLYPNFQRVHSEGTKSPKDLVREFDKEKMEISQKIIENPVSRPEDTKIVEPKKEEKEFSIASVEDWCNWEAPTVSLPTEMLETHVTLNQKTQRLAKQEIQNKDSRSKYSILPRSYHEDEA</sequence>
<organism evidence="2 3">
    <name type="scientific">Austropuccinia psidii MF-1</name>
    <dbReference type="NCBI Taxonomy" id="1389203"/>
    <lineage>
        <taxon>Eukaryota</taxon>
        <taxon>Fungi</taxon>
        <taxon>Dikarya</taxon>
        <taxon>Basidiomycota</taxon>
        <taxon>Pucciniomycotina</taxon>
        <taxon>Pucciniomycetes</taxon>
        <taxon>Pucciniales</taxon>
        <taxon>Sphaerophragmiaceae</taxon>
        <taxon>Austropuccinia</taxon>
    </lineage>
</organism>
<name>A0A9Q3HTH9_9BASI</name>
<dbReference type="EMBL" id="AVOT02023602">
    <property type="protein sequence ID" value="MBW0513715.1"/>
    <property type="molecule type" value="Genomic_DNA"/>
</dbReference>
<protein>
    <submittedName>
        <fullName evidence="2">Uncharacterized protein</fullName>
    </submittedName>
</protein>
<feature type="region of interest" description="Disordered" evidence="1">
    <location>
        <begin position="164"/>
        <end position="189"/>
    </location>
</feature>
<evidence type="ECO:0000313" key="3">
    <source>
        <dbReference type="Proteomes" id="UP000765509"/>
    </source>
</evidence>
<comment type="caution">
    <text evidence="2">The sequence shown here is derived from an EMBL/GenBank/DDBJ whole genome shotgun (WGS) entry which is preliminary data.</text>
</comment>
<feature type="compositionally biased region" description="Basic and acidic residues" evidence="1">
    <location>
        <begin position="164"/>
        <end position="175"/>
    </location>
</feature>
<evidence type="ECO:0000256" key="1">
    <source>
        <dbReference type="SAM" id="MobiDB-lite"/>
    </source>
</evidence>
<dbReference type="AlphaFoldDB" id="A0A9Q3HTH9"/>
<dbReference type="OrthoDB" id="2519218at2759"/>
<dbReference type="Proteomes" id="UP000765509">
    <property type="component" value="Unassembled WGS sequence"/>
</dbReference>
<proteinExistence type="predicted"/>
<gene>
    <name evidence="2" type="ORF">O181_053430</name>
</gene>
<keyword evidence="3" id="KW-1185">Reference proteome</keyword>
<reference evidence="2" key="1">
    <citation type="submission" date="2021-03" db="EMBL/GenBank/DDBJ databases">
        <title>Draft genome sequence of rust myrtle Austropuccinia psidii MF-1, a brazilian biotype.</title>
        <authorList>
            <person name="Quecine M.C."/>
            <person name="Pachon D.M.R."/>
            <person name="Bonatelli M.L."/>
            <person name="Correr F.H."/>
            <person name="Franceschini L.M."/>
            <person name="Leite T.F."/>
            <person name="Margarido G.R.A."/>
            <person name="Almeida C.A."/>
            <person name="Ferrarezi J.A."/>
            <person name="Labate C.A."/>
        </authorList>
    </citation>
    <scope>NUCLEOTIDE SEQUENCE</scope>
    <source>
        <strain evidence="2">MF-1</strain>
    </source>
</reference>
<accession>A0A9Q3HTH9</accession>